<evidence type="ECO:0000313" key="4">
    <source>
        <dbReference type="Proteomes" id="UP000818323"/>
    </source>
</evidence>
<evidence type="ECO:0000256" key="2">
    <source>
        <dbReference type="SAM" id="SignalP"/>
    </source>
</evidence>
<organism evidence="3 4">
    <name type="scientific">Microvirga arsenatis</name>
    <dbReference type="NCBI Taxonomy" id="2692265"/>
    <lineage>
        <taxon>Bacteria</taxon>
        <taxon>Pseudomonadati</taxon>
        <taxon>Pseudomonadota</taxon>
        <taxon>Alphaproteobacteria</taxon>
        <taxon>Hyphomicrobiales</taxon>
        <taxon>Methylobacteriaceae</taxon>
        <taxon>Microvirga</taxon>
    </lineage>
</organism>
<gene>
    <name evidence="3" type="ORF">GR303_04885</name>
</gene>
<proteinExistence type="predicted"/>
<keyword evidence="2" id="KW-0732">Signal</keyword>
<sequence length="120" mass="12561">MHDLIRLMLSRLTVALLAFGLASAPLYAAVQAGTSDHGPSAHAVQTTHASHGQSDHHHSGASKPYAAGQFCCHPGCIMAVFPIPANLTQGVPLSEVVPIPPDLTPVPAMLFGIDRPPKRT</sequence>
<dbReference type="Proteomes" id="UP000818323">
    <property type="component" value="Unassembled WGS sequence"/>
</dbReference>
<feature type="compositionally biased region" description="Polar residues" evidence="1">
    <location>
        <begin position="43"/>
        <end position="52"/>
    </location>
</feature>
<evidence type="ECO:0000313" key="3">
    <source>
        <dbReference type="EMBL" id="NBJ23688.1"/>
    </source>
</evidence>
<name>A0ABW9YX27_9HYPH</name>
<dbReference type="RefSeq" id="WP_161721128.1">
    <property type="nucleotide sequence ID" value="NZ_JAAAXI010000001.1"/>
</dbReference>
<comment type="caution">
    <text evidence="3">The sequence shown here is derived from an EMBL/GenBank/DDBJ whole genome shotgun (WGS) entry which is preliminary data.</text>
</comment>
<evidence type="ECO:0000256" key="1">
    <source>
        <dbReference type="SAM" id="MobiDB-lite"/>
    </source>
</evidence>
<reference evidence="3 4" key="1">
    <citation type="submission" date="2020-01" db="EMBL/GenBank/DDBJ databases">
        <title>Microvirga sp. nov., an arsenate reduction bacterium isolated from Tibet hotspring sediments.</title>
        <authorList>
            <person name="Yuan C.-G."/>
        </authorList>
    </citation>
    <scope>NUCLEOTIDE SEQUENCE [LARGE SCALE GENOMIC DNA]</scope>
    <source>
        <strain evidence="3 4">SYSU G3D203</strain>
    </source>
</reference>
<feature type="chain" id="PRO_5045263577" description="DUF2946 domain-containing protein" evidence="2">
    <location>
        <begin position="29"/>
        <end position="120"/>
    </location>
</feature>
<accession>A0ABW9YX27</accession>
<feature type="region of interest" description="Disordered" evidence="1">
    <location>
        <begin position="37"/>
        <end position="61"/>
    </location>
</feature>
<feature type="signal peptide" evidence="2">
    <location>
        <begin position="1"/>
        <end position="28"/>
    </location>
</feature>
<evidence type="ECO:0008006" key="5">
    <source>
        <dbReference type="Google" id="ProtNLM"/>
    </source>
</evidence>
<keyword evidence="4" id="KW-1185">Reference proteome</keyword>
<protein>
    <recommendedName>
        <fullName evidence="5">DUF2946 domain-containing protein</fullName>
    </recommendedName>
</protein>
<dbReference type="EMBL" id="JAAAXJ010000002">
    <property type="protein sequence ID" value="NBJ23688.1"/>
    <property type="molecule type" value="Genomic_DNA"/>
</dbReference>